<evidence type="ECO:0000256" key="2">
    <source>
        <dbReference type="ARBA" id="ARBA00022448"/>
    </source>
</evidence>
<dbReference type="AlphaFoldDB" id="A0AAV1VWW4"/>
<evidence type="ECO:0000256" key="5">
    <source>
        <dbReference type="ARBA" id="ARBA00022927"/>
    </source>
</evidence>
<evidence type="ECO:0000256" key="3">
    <source>
        <dbReference type="ARBA" id="ARBA00022490"/>
    </source>
</evidence>
<dbReference type="GO" id="GO:0006606">
    <property type="term" value="P:protein import into nucleus"/>
    <property type="evidence" value="ECO:0007669"/>
    <property type="project" value="InterPro"/>
</dbReference>
<dbReference type="Gene3D" id="1.25.10.10">
    <property type="entry name" value="Leucine-rich Repeat Variant"/>
    <property type="match status" value="1"/>
</dbReference>
<accession>A0AAV1VWW4</accession>
<reference evidence="7 8" key="1">
    <citation type="submission" date="2024-03" db="EMBL/GenBank/DDBJ databases">
        <authorList>
            <person name="Martinez-Hernandez J."/>
        </authorList>
    </citation>
    <scope>NUCLEOTIDE SEQUENCE [LARGE SCALE GENOMIC DNA]</scope>
</reference>
<evidence type="ECO:0000256" key="1">
    <source>
        <dbReference type="ARBA" id="ARBA00004496"/>
    </source>
</evidence>
<dbReference type="GO" id="GO:0005737">
    <property type="term" value="C:cytoplasm"/>
    <property type="evidence" value="ECO:0007669"/>
    <property type="project" value="UniProtKB-SubCell"/>
</dbReference>
<dbReference type="EMBL" id="CAXHTB010000002">
    <property type="protein sequence ID" value="CAL0301412.1"/>
    <property type="molecule type" value="Genomic_DNA"/>
</dbReference>
<gene>
    <name evidence="7" type="ORF">LLUT_LOCUS2472</name>
</gene>
<dbReference type="PANTHER" id="PTHR10527">
    <property type="entry name" value="IMPORTIN BETA"/>
    <property type="match status" value="1"/>
</dbReference>
<keyword evidence="8" id="KW-1185">Reference proteome</keyword>
<proteinExistence type="predicted"/>
<comment type="subcellular location">
    <subcellularLocation>
        <location evidence="1">Cytoplasm</location>
    </subcellularLocation>
</comment>
<dbReference type="InterPro" id="IPR011989">
    <property type="entry name" value="ARM-like"/>
</dbReference>
<keyword evidence="3" id="KW-0963">Cytoplasm</keyword>
<evidence type="ECO:0000256" key="4">
    <source>
        <dbReference type="ARBA" id="ARBA00022737"/>
    </source>
</evidence>
<keyword evidence="5" id="KW-0653">Protein transport</keyword>
<dbReference type="SUPFAM" id="SSF48371">
    <property type="entry name" value="ARM repeat"/>
    <property type="match status" value="1"/>
</dbReference>
<dbReference type="InterPro" id="IPR016024">
    <property type="entry name" value="ARM-type_fold"/>
</dbReference>
<keyword evidence="2" id="KW-0813">Transport</keyword>
<dbReference type="Proteomes" id="UP001497480">
    <property type="component" value="Unassembled WGS sequence"/>
</dbReference>
<protein>
    <submittedName>
        <fullName evidence="7">Uncharacterized protein</fullName>
    </submittedName>
</protein>
<evidence type="ECO:0000256" key="6">
    <source>
        <dbReference type="SAM" id="MobiDB-lite"/>
    </source>
</evidence>
<keyword evidence="4" id="KW-0677">Repeat</keyword>
<feature type="region of interest" description="Disordered" evidence="6">
    <location>
        <begin position="1"/>
        <end position="44"/>
    </location>
</feature>
<feature type="compositionally biased region" description="Pro residues" evidence="6">
    <location>
        <begin position="16"/>
        <end position="27"/>
    </location>
</feature>
<evidence type="ECO:0000313" key="8">
    <source>
        <dbReference type="Proteomes" id="UP001497480"/>
    </source>
</evidence>
<feature type="compositionally biased region" description="Low complexity" evidence="6">
    <location>
        <begin position="1"/>
        <end position="15"/>
    </location>
</feature>
<evidence type="ECO:0000313" key="7">
    <source>
        <dbReference type="EMBL" id="CAL0301412.1"/>
    </source>
</evidence>
<dbReference type="InterPro" id="IPR040122">
    <property type="entry name" value="Importin_beta"/>
</dbReference>
<comment type="caution">
    <text evidence="7">The sequence shown here is derived from an EMBL/GenBank/DDBJ whole genome shotgun (WGS) entry which is preliminary data.</text>
</comment>
<sequence>MESSSPSTPISMAIPSSPPPPSPPPHSQPRHPHHDTSPPPETTFYHRVADKRRKLEADRDDSLLYGFDLQPAATALLDSTDVEPLRIFIDDFTQTPIKKKQSKKKVLDSLAFHYPNSFFLKLTKLLSINPSIRIRNEVVSLLHMTLIDTHGNDYDIIRFDMFVEIKPLILESFKIELQERLLPQLTEIIVDLAARIYRFQIGGWVELLEYIVLCILSYSDDELKLKKGLMLLADIPFNAVENVEFWKNHYGALHLNLMTRLLVESDNEDLQALTFDSMFRMLGIAPPLEEYEIGDSILLMLLKFIDQHSKEEIVMKRVQDLGDFVSMDVDVILSGKEGNVFRAMLRIVEKNDASRELRCAAIEVLKELSEVRWNAMVEVIYEICDANVERVIMVSLSMMFEFNKQSYQLGQVLLNLLSFNDGGILVVRVAGEFLRTRYAASRDWKECHRGMIFVAAFADGRQNDISSSVFTTELMKIMTNAINHISEKEQEDGNPGTAKRGSEYLPDSILALITTTTTTFKGRLSPYAEELFSAVAKLWGDDVPDKVKVIAVSLFNNIVPHFPDKWQMYLDIYSYELLKSRGGSHHAQWESARGIGMCAKFGGHNFKTIVNVAMLKLYSLIEYGLSIEGDKPENGANIFDMAVSAIGKICEFHRESIDGPKRDCMLLICDLYCFVTNYKAVKQVIQGWLNCLPLTNDPFEARIVHQQLSEMLRRKDADLLGPKKENLPKIISILRALLLLKERKELATKETFSVIFKFLDKHDGGL</sequence>
<name>A0AAV1VWW4_LUPLU</name>
<organism evidence="7 8">
    <name type="scientific">Lupinus luteus</name>
    <name type="common">European yellow lupine</name>
    <dbReference type="NCBI Taxonomy" id="3873"/>
    <lineage>
        <taxon>Eukaryota</taxon>
        <taxon>Viridiplantae</taxon>
        <taxon>Streptophyta</taxon>
        <taxon>Embryophyta</taxon>
        <taxon>Tracheophyta</taxon>
        <taxon>Spermatophyta</taxon>
        <taxon>Magnoliopsida</taxon>
        <taxon>eudicotyledons</taxon>
        <taxon>Gunneridae</taxon>
        <taxon>Pentapetalae</taxon>
        <taxon>rosids</taxon>
        <taxon>fabids</taxon>
        <taxon>Fabales</taxon>
        <taxon>Fabaceae</taxon>
        <taxon>Papilionoideae</taxon>
        <taxon>50 kb inversion clade</taxon>
        <taxon>genistoids sensu lato</taxon>
        <taxon>core genistoids</taxon>
        <taxon>Genisteae</taxon>
        <taxon>Lupinus</taxon>
    </lineage>
</organism>